<dbReference type="PANTHER" id="PTHR33248">
    <property type="entry name" value="ZINC ION-BINDING PROTEIN"/>
    <property type="match status" value="1"/>
</dbReference>
<evidence type="ECO:0000256" key="5">
    <source>
        <dbReference type="SAM" id="Phobius"/>
    </source>
</evidence>
<proteinExistence type="predicted"/>
<dbReference type="EMBL" id="CM029045">
    <property type="protein sequence ID" value="KAG2602659.1"/>
    <property type="molecule type" value="Genomic_DNA"/>
</dbReference>
<feature type="transmembrane region" description="Helical" evidence="5">
    <location>
        <begin position="110"/>
        <end position="132"/>
    </location>
</feature>
<keyword evidence="5" id="KW-0472">Membrane</keyword>
<keyword evidence="1" id="KW-0479">Metal-binding</keyword>
<reference evidence="7" key="1">
    <citation type="submission" date="2020-05" db="EMBL/GenBank/DDBJ databases">
        <title>WGS assembly of Panicum virgatum.</title>
        <authorList>
            <person name="Lovell J.T."/>
            <person name="Jenkins J."/>
            <person name="Shu S."/>
            <person name="Juenger T.E."/>
            <person name="Schmutz J."/>
        </authorList>
    </citation>
    <scope>NUCLEOTIDE SEQUENCE</scope>
    <source>
        <strain evidence="7">AP13</strain>
    </source>
</reference>
<dbReference type="InterPro" id="IPR010666">
    <property type="entry name" value="Znf_GRF"/>
</dbReference>
<dbReference type="Proteomes" id="UP000823388">
    <property type="component" value="Chromosome 5K"/>
</dbReference>
<organism evidence="7 8">
    <name type="scientific">Panicum virgatum</name>
    <name type="common">Blackwell switchgrass</name>
    <dbReference type="NCBI Taxonomy" id="38727"/>
    <lineage>
        <taxon>Eukaryota</taxon>
        <taxon>Viridiplantae</taxon>
        <taxon>Streptophyta</taxon>
        <taxon>Embryophyta</taxon>
        <taxon>Tracheophyta</taxon>
        <taxon>Spermatophyta</taxon>
        <taxon>Magnoliopsida</taxon>
        <taxon>Liliopsida</taxon>
        <taxon>Poales</taxon>
        <taxon>Poaceae</taxon>
        <taxon>PACMAD clade</taxon>
        <taxon>Panicoideae</taxon>
        <taxon>Panicodae</taxon>
        <taxon>Paniceae</taxon>
        <taxon>Panicinae</taxon>
        <taxon>Panicum</taxon>
        <taxon>Panicum sect. Hiantes</taxon>
    </lineage>
</organism>
<evidence type="ECO:0000256" key="1">
    <source>
        <dbReference type="ARBA" id="ARBA00022723"/>
    </source>
</evidence>
<name>A0A8T0T2Z6_PANVG</name>
<evidence type="ECO:0000256" key="3">
    <source>
        <dbReference type="ARBA" id="ARBA00022833"/>
    </source>
</evidence>
<evidence type="ECO:0000259" key="6">
    <source>
        <dbReference type="PROSITE" id="PS51999"/>
    </source>
</evidence>
<accession>A0A8T0T2Z6</accession>
<keyword evidence="5" id="KW-1133">Transmembrane helix</keyword>
<evidence type="ECO:0000313" key="7">
    <source>
        <dbReference type="EMBL" id="KAG2602659.1"/>
    </source>
</evidence>
<comment type="caution">
    <text evidence="7">The sequence shown here is derived from an EMBL/GenBank/DDBJ whole genome shotgun (WGS) entry which is preliminary data.</text>
</comment>
<gene>
    <name evidence="7" type="ORF">PVAP13_5KG701000</name>
</gene>
<keyword evidence="2 4" id="KW-0863">Zinc-finger</keyword>
<keyword evidence="8" id="KW-1185">Reference proteome</keyword>
<evidence type="ECO:0000313" key="8">
    <source>
        <dbReference type="Proteomes" id="UP000823388"/>
    </source>
</evidence>
<evidence type="ECO:0000256" key="4">
    <source>
        <dbReference type="PROSITE-ProRule" id="PRU01343"/>
    </source>
</evidence>
<dbReference type="GO" id="GO:0008270">
    <property type="term" value="F:zinc ion binding"/>
    <property type="evidence" value="ECO:0007669"/>
    <property type="project" value="UniProtKB-KW"/>
</dbReference>
<dbReference type="PROSITE" id="PS51999">
    <property type="entry name" value="ZF_GRF"/>
    <property type="match status" value="1"/>
</dbReference>
<keyword evidence="5" id="KW-0812">Transmembrane</keyword>
<protein>
    <recommendedName>
        <fullName evidence="6">GRF-type domain-containing protein</fullName>
    </recommendedName>
</protein>
<evidence type="ECO:0000256" key="2">
    <source>
        <dbReference type="ARBA" id="ARBA00022771"/>
    </source>
</evidence>
<sequence>MCRCGLKAPRWISWSDENPGRRYYQCRRGRSDMDCGFLMWIDPEPTPFMKTLLLDLRDAVWRLKKDNAELQLRLGDGLEVPRLKEIIQALEKENIENTEELSSRSICSSFSTIVCAFAVALGVVTCGVLFRWCHVVVLACMHDPIVSGL</sequence>
<dbReference type="AlphaFoldDB" id="A0A8T0T2Z6"/>
<keyword evidence="3" id="KW-0862">Zinc</keyword>
<feature type="domain" description="GRF-type" evidence="6">
    <location>
        <begin position="2"/>
        <end position="44"/>
    </location>
</feature>
<dbReference type="Pfam" id="PF06839">
    <property type="entry name" value="Zn_ribbon_GRF"/>
    <property type="match status" value="1"/>
</dbReference>